<feature type="compositionally biased region" description="Acidic residues" evidence="3">
    <location>
        <begin position="160"/>
        <end position="180"/>
    </location>
</feature>
<name>A0ABS7ASG8_9CLOT</name>
<dbReference type="InterPro" id="IPR007346">
    <property type="entry name" value="Endonuclease-I"/>
</dbReference>
<dbReference type="RefSeq" id="WP_219780824.1">
    <property type="nucleotide sequence ID" value="NZ_JAHXPT010000013.1"/>
</dbReference>
<evidence type="ECO:0000256" key="2">
    <source>
        <dbReference type="ARBA" id="ARBA00022801"/>
    </source>
</evidence>
<feature type="region of interest" description="Disordered" evidence="3">
    <location>
        <begin position="153"/>
        <end position="200"/>
    </location>
</feature>
<proteinExistence type="predicted"/>
<evidence type="ECO:0000259" key="4">
    <source>
        <dbReference type="Pfam" id="PF19886"/>
    </source>
</evidence>
<evidence type="ECO:0000256" key="1">
    <source>
        <dbReference type="ARBA" id="ARBA00022722"/>
    </source>
</evidence>
<dbReference type="GO" id="GO:0004519">
    <property type="term" value="F:endonuclease activity"/>
    <property type="evidence" value="ECO:0007669"/>
    <property type="project" value="UniProtKB-KW"/>
</dbReference>
<dbReference type="Proteomes" id="UP001519921">
    <property type="component" value="Unassembled WGS sequence"/>
</dbReference>
<reference evidence="5 6" key="1">
    <citation type="submission" date="2021-07" db="EMBL/GenBank/DDBJ databases">
        <title>Clostridium weizhouense sp. nov., an anaerobic bacterium isolated from activated sludge of Petroleum wastewater.</title>
        <authorList>
            <person name="Li Q."/>
        </authorList>
    </citation>
    <scope>NUCLEOTIDE SEQUENCE [LARGE SCALE GENOMIC DNA]</scope>
    <source>
        <strain evidence="5 6">YB-6</strain>
    </source>
</reference>
<sequence>MGLKKLEKKRFTKLFILSLIVVFSLSITKVTYAITGTGTSTDPYSVSQAMKKQDNTLKTVQGYIIGQPISNTKVLTKRYTTDTAIAIADNAEETKTSNMIYVKLPTNYRDSFGLKTNPSLKGTQINVTGYLTSYFSHDGLKDIESITKVNSTDVNISDDNTSDDSISEDNTSDERIDEDNSGNNSGDNEEITEGSRIETTTSYDSTYYENAIGKTGTALKSSLHEIIDNNKKLSYAAVWEALMDTDEDPNHKNNVILLYTGRSQPKATKGSGVDNWNREHVWAKSHGNFGTKAGPGTDLHHLRPADVSVNSTRGNLDFDNGGVAHSEATLCKYDNDSWEPRDSVKGDVARMLFYMDVRYEGDNGEIDLELNDKVNNGFNPYFGKLSTLLKWNMQDPVDEFERRRNEIIYKKYQHNRNPFIDHPEWVNQIWG</sequence>
<dbReference type="Pfam" id="PF04231">
    <property type="entry name" value="Endonuclease_1"/>
    <property type="match status" value="1"/>
</dbReference>
<dbReference type="Pfam" id="PF19886">
    <property type="entry name" value="DUF6359"/>
    <property type="match status" value="1"/>
</dbReference>
<dbReference type="SUPFAM" id="SSF54060">
    <property type="entry name" value="His-Me finger endonucleases"/>
    <property type="match status" value="1"/>
</dbReference>
<comment type="caution">
    <text evidence="5">The sequence shown here is derived from an EMBL/GenBank/DDBJ whole genome shotgun (WGS) entry which is preliminary data.</text>
</comment>
<gene>
    <name evidence="5" type="ORF">KYD98_14790</name>
</gene>
<evidence type="ECO:0000313" key="6">
    <source>
        <dbReference type="Proteomes" id="UP001519921"/>
    </source>
</evidence>
<feature type="domain" description="Endonuclease YhcR N-terminal" evidence="4">
    <location>
        <begin position="44"/>
        <end position="147"/>
    </location>
</feature>
<accession>A0ABS7ASG8</accession>
<dbReference type="PANTHER" id="PTHR33607">
    <property type="entry name" value="ENDONUCLEASE-1"/>
    <property type="match status" value="1"/>
</dbReference>
<evidence type="ECO:0000313" key="5">
    <source>
        <dbReference type="EMBL" id="MBW6411356.1"/>
    </source>
</evidence>
<evidence type="ECO:0000256" key="3">
    <source>
        <dbReference type="SAM" id="MobiDB-lite"/>
    </source>
</evidence>
<keyword evidence="5" id="KW-0255">Endonuclease</keyword>
<dbReference type="PANTHER" id="PTHR33607:SF2">
    <property type="entry name" value="ENDONUCLEASE-1"/>
    <property type="match status" value="1"/>
</dbReference>
<protein>
    <submittedName>
        <fullName evidence="5">Endonuclease</fullName>
    </submittedName>
</protein>
<dbReference type="InterPro" id="IPR044925">
    <property type="entry name" value="His-Me_finger_sf"/>
</dbReference>
<keyword evidence="2" id="KW-0378">Hydrolase</keyword>
<organism evidence="5 6">
    <name type="scientific">Clostridium weizhouense</name>
    <dbReference type="NCBI Taxonomy" id="2859781"/>
    <lineage>
        <taxon>Bacteria</taxon>
        <taxon>Bacillati</taxon>
        <taxon>Bacillota</taxon>
        <taxon>Clostridia</taxon>
        <taxon>Eubacteriales</taxon>
        <taxon>Clostridiaceae</taxon>
        <taxon>Clostridium</taxon>
    </lineage>
</organism>
<keyword evidence="1" id="KW-0540">Nuclease</keyword>
<dbReference type="InterPro" id="IPR045939">
    <property type="entry name" value="YhcR_N"/>
</dbReference>
<keyword evidence="6" id="KW-1185">Reference proteome</keyword>
<dbReference type="EMBL" id="JAHXPT010000013">
    <property type="protein sequence ID" value="MBW6411356.1"/>
    <property type="molecule type" value="Genomic_DNA"/>
</dbReference>